<dbReference type="GO" id="GO:0046047">
    <property type="term" value="P:TTP catabolic process"/>
    <property type="evidence" value="ECO:0007669"/>
    <property type="project" value="TreeGrafter"/>
</dbReference>
<dbReference type="InterPro" id="IPR048011">
    <property type="entry name" value="NTP-PPase_MazG-like_C"/>
</dbReference>
<evidence type="ECO:0000313" key="8">
    <source>
        <dbReference type="Proteomes" id="UP000245959"/>
    </source>
</evidence>
<evidence type="ECO:0000256" key="1">
    <source>
        <dbReference type="ARBA" id="ARBA00052141"/>
    </source>
</evidence>
<comment type="catalytic activity">
    <reaction evidence="1">
        <text>ATP + H2O = AMP + diphosphate + H(+)</text>
        <dbReference type="Rhea" id="RHEA:14245"/>
        <dbReference type="ChEBI" id="CHEBI:15377"/>
        <dbReference type="ChEBI" id="CHEBI:15378"/>
        <dbReference type="ChEBI" id="CHEBI:30616"/>
        <dbReference type="ChEBI" id="CHEBI:33019"/>
        <dbReference type="ChEBI" id="CHEBI:456215"/>
        <dbReference type="EC" id="3.6.1.8"/>
    </reaction>
</comment>
<dbReference type="GO" id="GO:0046061">
    <property type="term" value="P:dATP catabolic process"/>
    <property type="evidence" value="ECO:0007669"/>
    <property type="project" value="TreeGrafter"/>
</dbReference>
<dbReference type="GeneID" id="78295011"/>
<dbReference type="FunFam" id="1.10.287.1080:FF:000001">
    <property type="entry name" value="Nucleoside triphosphate pyrophosphohydrolase"/>
    <property type="match status" value="1"/>
</dbReference>
<dbReference type="GO" id="GO:0046081">
    <property type="term" value="P:dUTP catabolic process"/>
    <property type="evidence" value="ECO:0007669"/>
    <property type="project" value="TreeGrafter"/>
</dbReference>
<dbReference type="InterPro" id="IPR048015">
    <property type="entry name" value="NTP-PPase_MazG-like_N"/>
</dbReference>
<protein>
    <recommendedName>
        <fullName evidence="4">Nucleoside triphosphate pyrophosphohydrolase</fullName>
        <ecNumber evidence="3">3.6.1.8</ecNumber>
    </recommendedName>
</protein>
<feature type="coiled-coil region" evidence="5">
    <location>
        <begin position="166"/>
        <end position="193"/>
    </location>
</feature>
<evidence type="ECO:0000256" key="4">
    <source>
        <dbReference type="ARBA" id="ARBA00074799"/>
    </source>
</evidence>
<dbReference type="NCBIfam" id="TIGR00444">
    <property type="entry name" value="mazG"/>
    <property type="match status" value="1"/>
</dbReference>
<dbReference type="CDD" id="cd11528">
    <property type="entry name" value="NTP-PPase_MazG_Nterm"/>
    <property type="match status" value="1"/>
</dbReference>
<evidence type="ECO:0000313" key="7">
    <source>
        <dbReference type="EMBL" id="PVY42788.1"/>
    </source>
</evidence>
<dbReference type="GO" id="GO:0008168">
    <property type="term" value="F:methyltransferase activity"/>
    <property type="evidence" value="ECO:0007669"/>
    <property type="project" value="UniProtKB-KW"/>
</dbReference>
<dbReference type="SUPFAM" id="SSF101386">
    <property type="entry name" value="all-alpha NTP pyrophosphatases"/>
    <property type="match status" value="2"/>
</dbReference>
<dbReference type="Gene3D" id="1.10.287.1080">
    <property type="entry name" value="MazG-like"/>
    <property type="match status" value="2"/>
</dbReference>
<dbReference type="PANTHER" id="PTHR30522">
    <property type="entry name" value="NUCLEOSIDE TRIPHOSPHATE PYROPHOSPHOHYDROLASE"/>
    <property type="match status" value="1"/>
</dbReference>
<dbReference type="EMBL" id="QEKH01000010">
    <property type="protein sequence ID" value="PVY42788.1"/>
    <property type="molecule type" value="Genomic_DNA"/>
</dbReference>
<dbReference type="PANTHER" id="PTHR30522:SF0">
    <property type="entry name" value="NUCLEOSIDE TRIPHOSPHATE PYROPHOSPHOHYDROLASE"/>
    <property type="match status" value="1"/>
</dbReference>
<keyword evidence="7" id="KW-0808">Transferase</keyword>
<dbReference type="AlphaFoldDB" id="A0A2U1B2B2"/>
<evidence type="ECO:0000256" key="3">
    <source>
        <dbReference type="ARBA" id="ARBA00066372"/>
    </source>
</evidence>
<dbReference type="RefSeq" id="WP_116883699.1">
    <property type="nucleotide sequence ID" value="NZ_CABMMC010000015.1"/>
</dbReference>
<reference evidence="7 8" key="1">
    <citation type="submission" date="2018-04" db="EMBL/GenBank/DDBJ databases">
        <title>Genomic Encyclopedia of Type Strains, Phase IV (KMG-IV): sequencing the most valuable type-strain genomes for metagenomic binning, comparative biology and taxonomic classification.</title>
        <authorList>
            <person name="Goeker M."/>
        </authorList>
    </citation>
    <scope>NUCLEOTIDE SEQUENCE [LARGE SCALE GENOMIC DNA]</scope>
    <source>
        <strain evidence="7 8">DSM 14823</strain>
    </source>
</reference>
<proteinExistence type="inferred from homology"/>
<dbReference type="CDD" id="cd11529">
    <property type="entry name" value="NTP-PPase_MazG_Cterm"/>
    <property type="match status" value="1"/>
</dbReference>
<feature type="domain" description="NTP pyrophosphohydrolase MazG-like" evidence="6">
    <location>
        <begin position="171"/>
        <end position="232"/>
    </location>
</feature>
<comment type="similarity">
    <text evidence="2">Belongs to the nucleoside triphosphate pyrophosphohydrolase family.</text>
</comment>
<evidence type="ECO:0000259" key="6">
    <source>
        <dbReference type="Pfam" id="PF03819"/>
    </source>
</evidence>
<sequence>MTPRPEYTPDAESLERILKRLRAPGGCPWDREQTRETLSRSLAEEAAEVLDAIDRGNAPDICDELGDLLMNVIFQAVVAEERGEFTFQDVCGGIIDKMIRRHAHIFGDAKAETAGDVAQLWEKIKAGERKDKPAPQSILDKVPPYLSALNRAEKLQKKVSKVGFDWDDQAQILAKIEEELEELKEAFASGDAAAIDDEFGDLLFAASNLARFRNGKTSEELLRQSNRKFETRFRYIERELAGAGIPLEEAGIDRMEALWQAAKQAEKEAAGGEKEDA</sequence>
<dbReference type="InterPro" id="IPR004518">
    <property type="entry name" value="MazG-like_dom"/>
</dbReference>
<keyword evidence="5" id="KW-0175">Coiled coil</keyword>
<dbReference type="GO" id="GO:0047693">
    <property type="term" value="F:ATP diphosphatase activity"/>
    <property type="evidence" value="ECO:0007669"/>
    <property type="project" value="UniProtKB-EC"/>
</dbReference>
<dbReference type="GO" id="GO:0046076">
    <property type="term" value="P:dTTP catabolic process"/>
    <property type="evidence" value="ECO:0007669"/>
    <property type="project" value="TreeGrafter"/>
</dbReference>
<dbReference type="FunFam" id="1.10.287.1080:FF:000003">
    <property type="entry name" value="Nucleoside triphosphate pyrophosphohydrolase"/>
    <property type="match status" value="1"/>
</dbReference>
<organism evidence="7 8">
    <name type="scientific">Victivallis vadensis</name>
    <dbReference type="NCBI Taxonomy" id="172901"/>
    <lineage>
        <taxon>Bacteria</taxon>
        <taxon>Pseudomonadati</taxon>
        <taxon>Lentisphaerota</taxon>
        <taxon>Lentisphaeria</taxon>
        <taxon>Victivallales</taxon>
        <taxon>Victivallaceae</taxon>
        <taxon>Victivallis</taxon>
    </lineage>
</organism>
<accession>A0A2U1B2B2</accession>
<dbReference type="Pfam" id="PF03819">
    <property type="entry name" value="MazG"/>
    <property type="match status" value="2"/>
</dbReference>
<evidence type="ECO:0000256" key="5">
    <source>
        <dbReference type="SAM" id="Coils"/>
    </source>
</evidence>
<dbReference type="Proteomes" id="UP000245959">
    <property type="component" value="Unassembled WGS sequence"/>
</dbReference>
<dbReference type="OrthoDB" id="9808939at2"/>
<dbReference type="GO" id="GO:0032259">
    <property type="term" value="P:methylation"/>
    <property type="evidence" value="ECO:0007669"/>
    <property type="project" value="UniProtKB-KW"/>
</dbReference>
<keyword evidence="8" id="KW-1185">Reference proteome</keyword>
<gene>
    <name evidence="7" type="ORF">C8D82_11097</name>
</gene>
<dbReference type="GO" id="GO:0006950">
    <property type="term" value="P:response to stress"/>
    <property type="evidence" value="ECO:0007669"/>
    <property type="project" value="UniProtKB-ARBA"/>
</dbReference>
<dbReference type="NCBIfam" id="NF007113">
    <property type="entry name" value="PRK09562.1"/>
    <property type="match status" value="1"/>
</dbReference>
<dbReference type="EC" id="3.6.1.8" evidence="3"/>
<dbReference type="GO" id="GO:0046052">
    <property type="term" value="P:UTP catabolic process"/>
    <property type="evidence" value="ECO:0007669"/>
    <property type="project" value="TreeGrafter"/>
</dbReference>
<evidence type="ECO:0000256" key="2">
    <source>
        <dbReference type="ARBA" id="ARBA00061115"/>
    </source>
</evidence>
<comment type="caution">
    <text evidence="7">The sequence shown here is derived from an EMBL/GenBank/DDBJ whole genome shotgun (WGS) entry which is preliminary data.</text>
</comment>
<dbReference type="InterPro" id="IPR011551">
    <property type="entry name" value="NTP_PyrPHydrolase_MazG"/>
</dbReference>
<name>A0A2U1B2B2_9BACT</name>
<keyword evidence="7" id="KW-0489">Methyltransferase</keyword>
<dbReference type="GO" id="GO:0006203">
    <property type="term" value="P:dGTP catabolic process"/>
    <property type="evidence" value="ECO:0007669"/>
    <property type="project" value="TreeGrafter"/>
</dbReference>
<feature type="domain" description="NTP pyrophosphohydrolase MazG-like" evidence="6">
    <location>
        <begin position="33"/>
        <end position="106"/>
    </location>
</feature>